<dbReference type="SUPFAM" id="SSF111331">
    <property type="entry name" value="NAD kinase/diacylglycerol kinase-like"/>
    <property type="match status" value="1"/>
</dbReference>
<dbReference type="PANTHER" id="PTHR12358">
    <property type="entry name" value="SPHINGOSINE KINASE"/>
    <property type="match status" value="1"/>
</dbReference>
<keyword evidence="3" id="KW-0418">Kinase</keyword>
<name>D0A0P9_TRYB9</name>
<evidence type="ECO:0000313" key="8">
    <source>
        <dbReference type="EMBL" id="CBH16807.1"/>
    </source>
</evidence>
<keyword evidence="4" id="KW-0067">ATP-binding</keyword>
<feature type="domain" description="DAGKc" evidence="6">
    <location>
        <begin position="152"/>
        <end position="238"/>
    </location>
</feature>
<dbReference type="Gene3D" id="2.60.200.40">
    <property type="match status" value="1"/>
</dbReference>
<keyword evidence="2" id="KW-0547">Nucleotide-binding</keyword>
<feature type="region of interest" description="Disordered" evidence="5">
    <location>
        <begin position="52"/>
        <end position="79"/>
    </location>
</feature>
<keyword evidence="1" id="KW-0808">Transferase</keyword>
<evidence type="ECO:0000256" key="1">
    <source>
        <dbReference type="ARBA" id="ARBA00022679"/>
    </source>
</evidence>
<dbReference type="OrthoDB" id="336240at2759"/>
<evidence type="ECO:0000313" key="9">
    <source>
        <dbReference type="Proteomes" id="UP000002316"/>
    </source>
</evidence>
<reference evidence="9" key="1">
    <citation type="journal article" date="2010" name="PLoS Negl. Trop. Dis.">
        <title>The genome sequence of Trypanosoma brucei gambiense, causative agent of chronic human african trypanosomiasis.</title>
        <authorList>
            <person name="Jackson A.P."/>
            <person name="Sanders M."/>
            <person name="Berry A."/>
            <person name="McQuillan J."/>
            <person name="Aslett M.A."/>
            <person name="Quail M.A."/>
            <person name="Chukualim B."/>
            <person name="Capewell P."/>
            <person name="MacLeod A."/>
            <person name="Melville S.E."/>
            <person name="Gibson W."/>
            <person name="Barry J.D."/>
            <person name="Berriman M."/>
            <person name="Hertz-Fowler C."/>
        </authorList>
    </citation>
    <scope>NUCLEOTIDE SEQUENCE [LARGE SCALE GENOMIC DNA]</scope>
    <source>
        <strain evidence="9">MHOM/CI/86/DAL972</strain>
    </source>
</reference>
<feature type="domain" description="YegS/DAGK C-terminal" evidence="7">
    <location>
        <begin position="532"/>
        <end position="599"/>
    </location>
</feature>
<dbReference type="Pfam" id="PF00781">
    <property type="entry name" value="DAGK_cat"/>
    <property type="match status" value="1"/>
</dbReference>
<dbReference type="InterPro" id="IPR050187">
    <property type="entry name" value="Lipid_Phosphate_FormReg"/>
</dbReference>
<protein>
    <submittedName>
        <fullName evidence="8">Uncharacterized protein</fullName>
    </submittedName>
</protein>
<dbReference type="Pfam" id="PF19279">
    <property type="entry name" value="YegS_C"/>
    <property type="match status" value="1"/>
</dbReference>
<dbReference type="GeneID" id="23865166"/>
<dbReference type="PANTHER" id="PTHR12358:SF54">
    <property type="entry name" value="SPHINGOSINE KINASE RELATED PROTEIN"/>
    <property type="match status" value="1"/>
</dbReference>
<dbReference type="EMBL" id="FN554973">
    <property type="protein sequence ID" value="CBH16807.1"/>
    <property type="molecule type" value="Genomic_DNA"/>
</dbReference>
<sequence>MFSQLRVHLVVHKGSGGGKGGKMMRRVEKALRRNFSGITIRELTGSEALAEHMDPTGHAVGSGTEAMQETNPTAGRDRTTDGVVANEGVEGELIPCLALCVDIITTEGALRVREVVEELACRVVSGILRNAPGSDNGTNMAIDPVTNEVKSVWTKVFNVFAVIGGDGSLGEAVNGLCFGTLKAYRSGFCTALDTAACSCPDSMHYYRGMLEDRAILRHFLPPVMYVPAGTGSDFARTRLCCLNAEEFVTVLKDMHEYLAFTSDGEGSQRTIKYSTCLPIGSPSSASTSGSIDCSVGPDCASGGSTEACGKGPKSLSRRFAVYDVDVSRITFPRSGRTRFFINECSCGMSCDVISRCEKYKQSCTASFVAGPVLFAAASVASVMRMKPRSFRVFPLPDFPTPPPSMGHQHKVPVVGVLHPRHLSLGVAVSGMCEEMSWLQRCEEVGALSPSTEPLRVDANYYIYKYDREGGGYPSTPDLAGGAVGAQATDIGSEKETVINPFYTDWRCESASNTKELLSILDRNGVYDRWACFSSSTLVFGNGRWFGGGLQVTPHANPTDGLLSVTNWVASPCQFVMGAPSLYNGNHKRWRSTTIWNTSRCIMDVDTISTQGPKFPDASPPNPVGADVKCNVERVEGTEEILNGGGGAPDKIMMWCEADGELCEPIPAIVEVTTTVSMILPLRTVF</sequence>
<evidence type="ECO:0000259" key="6">
    <source>
        <dbReference type="Pfam" id="PF00781"/>
    </source>
</evidence>
<evidence type="ECO:0000256" key="4">
    <source>
        <dbReference type="ARBA" id="ARBA00022840"/>
    </source>
</evidence>
<dbReference type="KEGG" id="tbg:TbgDal_X19110"/>
<dbReference type="InterPro" id="IPR001206">
    <property type="entry name" value="Diacylglycerol_kinase_cat_dom"/>
</dbReference>
<evidence type="ECO:0000256" key="2">
    <source>
        <dbReference type="ARBA" id="ARBA00022741"/>
    </source>
</evidence>
<dbReference type="InterPro" id="IPR045540">
    <property type="entry name" value="YegS/DAGK_C"/>
</dbReference>
<organism evidence="8 9">
    <name type="scientific">Trypanosoma brucei gambiense (strain MHOM/CI/86/DAL972)</name>
    <dbReference type="NCBI Taxonomy" id="679716"/>
    <lineage>
        <taxon>Eukaryota</taxon>
        <taxon>Discoba</taxon>
        <taxon>Euglenozoa</taxon>
        <taxon>Kinetoplastea</taxon>
        <taxon>Metakinetoplastina</taxon>
        <taxon>Trypanosomatida</taxon>
        <taxon>Trypanosomatidae</taxon>
        <taxon>Trypanosoma</taxon>
    </lineage>
</organism>
<dbReference type="Gene3D" id="3.40.50.10330">
    <property type="entry name" value="Probable inorganic polyphosphate/atp-NAD kinase, domain 1"/>
    <property type="match status" value="1"/>
</dbReference>
<evidence type="ECO:0000256" key="3">
    <source>
        <dbReference type="ARBA" id="ARBA00022777"/>
    </source>
</evidence>
<evidence type="ECO:0000256" key="5">
    <source>
        <dbReference type="SAM" id="MobiDB-lite"/>
    </source>
</evidence>
<dbReference type="Proteomes" id="UP000002316">
    <property type="component" value="Chromosome 10"/>
</dbReference>
<dbReference type="RefSeq" id="XP_011779071.1">
    <property type="nucleotide sequence ID" value="XM_011780769.1"/>
</dbReference>
<dbReference type="InterPro" id="IPR016064">
    <property type="entry name" value="NAD/diacylglycerol_kinase_sf"/>
</dbReference>
<evidence type="ECO:0000259" key="7">
    <source>
        <dbReference type="Pfam" id="PF19279"/>
    </source>
</evidence>
<proteinExistence type="predicted"/>
<dbReference type="GO" id="GO:0001727">
    <property type="term" value="F:lipid kinase activity"/>
    <property type="evidence" value="ECO:0007669"/>
    <property type="project" value="UniProtKB-ARBA"/>
</dbReference>
<dbReference type="InterPro" id="IPR017438">
    <property type="entry name" value="ATP-NAD_kinase_N"/>
</dbReference>
<dbReference type="AlphaFoldDB" id="D0A0P9"/>
<gene>
    <name evidence="8" type="ORF">TbgDal_X19110</name>
</gene>
<accession>D0A0P9</accession>